<proteinExistence type="predicted"/>
<sequence length="85" mass="10164">MQNGSRNYLEQRILHYAIVPQVAYYRNEQYVSFVSPYFRGGTLEEEIQKETENTSVNTTETPVQKTTLQWKEKIRILYQESCIPW</sequence>
<dbReference type="EMBL" id="CP111027">
    <property type="protein sequence ID" value="WAR29317.1"/>
    <property type="molecule type" value="Genomic_DNA"/>
</dbReference>
<protein>
    <submittedName>
        <fullName evidence="1">Uncharacterized protein</fullName>
    </submittedName>
</protein>
<evidence type="ECO:0000313" key="1">
    <source>
        <dbReference type="EMBL" id="WAR29317.1"/>
    </source>
</evidence>
<gene>
    <name evidence="1" type="ORF">MAR_002885</name>
</gene>
<dbReference type="Proteomes" id="UP001164746">
    <property type="component" value="Chromosome 16"/>
</dbReference>
<organism evidence="1 2">
    <name type="scientific">Mya arenaria</name>
    <name type="common">Soft-shell clam</name>
    <dbReference type="NCBI Taxonomy" id="6604"/>
    <lineage>
        <taxon>Eukaryota</taxon>
        <taxon>Metazoa</taxon>
        <taxon>Spiralia</taxon>
        <taxon>Lophotrochozoa</taxon>
        <taxon>Mollusca</taxon>
        <taxon>Bivalvia</taxon>
        <taxon>Autobranchia</taxon>
        <taxon>Heteroconchia</taxon>
        <taxon>Euheterodonta</taxon>
        <taxon>Imparidentia</taxon>
        <taxon>Neoheterodontei</taxon>
        <taxon>Myida</taxon>
        <taxon>Myoidea</taxon>
        <taxon>Myidae</taxon>
        <taxon>Mya</taxon>
    </lineage>
</organism>
<reference evidence="1" key="1">
    <citation type="submission" date="2022-11" db="EMBL/GenBank/DDBJ databases">
        <title>Centuries of genome instability and evolution in soft-shell clam transmissible cancer (bioRxiv).</title>
        <authorList>
            <person name="Hart S.F.M."/>
            <person name="Yonemitsu M.A."/>
            <person name="Giersch R.M."/>
            <person name="Beal B.F."/>
            <person name="Arriagada G."/>
            <person name="Davis B.W."/>
            <person name="Ostrander E.A."/>
            <person name="Goff S.P."/>
            <person name="Metzger M.J."/>
        </authorList>
    </citation>
    <scope>NUCLEOTIDE SEQUENCE</scope>
    <source>
        <strain evidence="1">MELC-2E11</strain>
        <tissue evidence="1">Siphon/mantle</tissue>
    </source>
</reference>
<keyword evidence="2" id="KW-1185">Reference proteome</keyword>
<accession>A0ABY7G4E5</accession>
<name>A0ABY7G4E5_MYAAR</name>
<evidence type="ECO:0000313" key="2">
    <source>
        <dbReference type="Proteomes" id="UP001164746"/>
    </source>
</evidence>